<comment type="caution">
    <text evidence="1">The sequence shown here is derived from an EMBL/GenBank/DDBJ whole genome shotgun (WGS) entry which is preliminary data.</text>
</comment>
<protein>
    <submittedName>
        <fullName evidence="1">Uncharacterized protein</fullName>
    </submittedName>
</protein>
<reference evidence="2" key="1">
    <citation type="submission" date="2017-06" db="EMBL/GenBank/DDBJ databases">
        <title>Genome analysis of Fimbriiglobus ruber SP5, the first member of the order Planctomycetales with confirmed chitinolytic capability.</title>
        <authorList>
            <person name="Ravin N.V."/>
            <person name="Rakitin A.L."/>
            <person name="Ivanova A.A."/>
            <person name="Beletsky A.V."/>
            <person name="Kulichevskaya I.S."/>
            <person name="Mardanov A.V."/>
            <person name="Dedysh S.N."/>
        </authorList>
    </citation>
    <scope>NUCLEOTIDE SEQUENCE [LARGE SCALE GENOMIC DNA]</scope>
    <source>
        <strain evidence="2">SP5</strain>
    </source>
</reference>
<name>A0A225E895_9BACT</name>
<accession>A0A225E895</accession>
<dbReference type="Proteomes" id="UP000214646">
    <property type="component" value="Unassembled WGS sequence"/>
</dbReference>
<sequence>MIGGLTYDRLSLRLTPENLEVRMTFWATVHKGHVVAIKGTDTAPDGLRAIEALLAGVSAEPGK</sequence>
<organism evidence="1 2">
    <name type="scientific">Fimbriiglobus ruber</name>
    <dbReference type="NCBI Taxonomy" id="1908690"/>
    <lineage>
        <taxon>Bacteria</taxon>
        <taxon>Pseudomonadati</taxon>
        <taxon>Planctomycetota</taxon>
        <taxon>Planctomycetia</taxon>
        <taxon>Gemmatales</taxon>
        <taxon>Gemmataceae</taxon>
        <taxon>Fimbriiglobus</taxon>
    </lineage>
</organism>
<evidence type="ECO:0000313" key="2">
    <source>
        <dbReference type="Proteomes" id="UP000214646"/>
    </source>
</evidence>
<evidence type="ECO:0000313" key="1">
    <source>
        <dbReference type="EMBL" id="OWK45729.1"/>
    </source>
</evidence>
<dbReference type="RefSeq" id="WP_143392990.1">
    <property type="nucleotide sequence ID" value="NZ_NIDE01000002.1"/>
</dbReference>
<dbReference type="EMBL" id="NIDE01000002">
    <property type="protein sequence ID" value="OWK45729.1"/>
    <property type="molecule type" value="Genomic_DNA"/>
</dbReference>
<proteinExistence type="predicted"/>
<dbReference type="AlphaFoldDB" id="A0A225E895"/>
<keyword evidence="2" id="KW-1185">Reference proteome</keyword>
<gene>
    <name evidence="1" type="ORF">FRUB_02060</name>
</gene>